<comment type="caution">
    <text evidence="6">The sequence shown here is derived from an EMBL/GenBank/DDBJ whole genome shotgun (WGS) entry which is preliminary data.</text>
</comment>
<dbReference type="PANTHER" id="PTHR10983:SF2">
    <property type="entry name" value="ACYL-COA:LYSOPHOSPHATIDYLGLYCEROL ACYLTRANSFERASE 1"/>
    <property type="match status" value="1"/>
</dbReference>
<keyword evidence="3" id="KW-0012">Acyltransferase</keyword>
<comment type="similarity">
    <text evidence="1">Belongs to the 1-acyl-sn-glycerol-3-phosphate acyltransferase family.</text>
</comment>
<dbReference type="SMART" id="SM00563">
    <property type="entry name" value="PlsC"/>
    <property type="match status" value="1"/>
</dbReference>
<dbReference type="EMBL" id="JAFNEN010000518">
    <property type="protein sequence ID" value="KAG8181380.1"/>
    <property type="molecule type" value="Genomic_DNA"/>
</dbReference>
<dbReference type="AlphaFoldDB" id="A0AAV6UAN1"/>
<dbReference type="CDD" id="cd07990">
    <property type="entry name" value="LPLAT_LCLAT1-like"/>
    <property type="match status" value="1"/>
</dbReference>
<feature type="transmembrane region" description="Helical" evidence="4">
    <location>
        <begin position="12"/>
        <end position="36"/>
    </location>
</feature>
<accession>A0AAV6UAN1</accession>
<keyword evidence="4" id="KW-0472">Membrane</keyword>
<dbReference type="InterPro" id="IPR002123">
    <property type="entry name" value="Plipid/glycerol_acylTrfase"/>
</dbReference>
<dbReference type="InterPro" id="IPR032098">
    <property type="entry name" value="Acyltransf_C"/>
</dbReference>
<dbReference type="GO" id="GO:0036149">
    <property type="term" value="P:phosphatidylinositol acyl-chain remodeling"/>
    <property type="evidence" value="ECO:0007669"/>
    <property type="project" value="TreeGrafter"/>
</dbReference>
<organism evidence="6 7">
    <name type="scientific">Oedothorax gibbosus</name>
    <dbReference type="NCBI Taxonomy" id="931172"/>
    <lineage>
        <taxon>Eukaryota</taxon>
        <taxon>Metazoa</taxon>
        <taxon>Ecdysozoa</taxon>
        <taxon>Arthropoda</taxon>
        <taxon>Chelicerata</taxon>
        <taxon>Arachnida</taxon>
        <taxon>Araneae</taxon>
        <taxon>Araneomorphae</taxon>
        <taxon>Entelegynae</taxon>
        <taxon>Araneoidea</taxon>
        <taxon>Linyphiidae</taxon>
        <taxon>Erigoninae</taxon>
        <taxon>Oedothorax</taxon>
    </lineage>
</organism>
<evidence type="ECO:0000259" key="5">
    <source>
        <dbReference type="SMART" id="SM00563"/>
    </source>
</evidence>
<keyword evidence="7" id="KW-1185">Reference proteome</keyword>
<reference evidence="6 7" key="1">
    <citation type="journal article" date="2022" name="Nat. Ecol. Evol.">
        <title>A masculinizing supergene underlies an exaggerated male reproductive morph in a spider.</title>
        <authorList>
            <person name="Hendrickx F."/>
            <person name="De Corte Z."/>
            <person name="Sonet G."/>
            <person name="Van Belleghem S.M."/>
            <person name="Kostlbacher S."/>
            <person name="Vangestel C."/>
        </authorList>
    </citation>
    <scope>NUCLEOTIDE SEQUENCE [LARGE SCALE GENOMIC DNA]</scope>
    <source>
        <strain evidence="6">W744_W776</strain>
    </source>
</reference>
<name>A0AAV6UAN1_9ARAC</name>
<gene>
    <name evidence="6" type="ORF">JTE90_025927</name>
</gene>
<dbReference type="Pfam" id="PF01553">
    <property type="entry name" value="Acyltransferase"/>
    <property type="match status" value="1"/>
</dbReference>
<evidence type="ECO:0000313" key="7">
    <source>
        <dbReference type="Proteomes" id="UP000827092"/>
    </source>
</evidence>
<evidence type="ECO:0000256" key="1">
    <source>
        <dbReference type="ARBA" id="ARBA00008655"/>
    </source>
</evidence>
<evidence type="ECO:0000256" key="2">
    <source>
        <dbReference type="ARBA" id="ARBA00022679"/>
    </source>
</evidence>
<evidence type="ECO:0000256" key="4">
    <source>
        <dbReference type="SAM" id="Phobius"/>
    </source>
</evidence>
<keyword evidence="4" id="KW-1133">Transmembrane helix</keyword>
<keyword evidence="2" id="KW-0808">Transferase</keyword>
<protein>
    <recommendedName>
        <fullName evidence="5">Phospholipid/glycerol acyltransferase domain-containing protein</fullName>
    </recommendedName>
</protein>
<dbReference type="GO" id="GO:0005783">
    <property type="term" value="C:endoplasmic reticulum"/>
    <property type="evidence" value="ECO:0007669"/>
    <property type="project" value="TreeGrafter"/>
</dbReference>
<dbReference type="PANTHER" id="PTHR10983">
    <property type="entry name" value="1-ACYLGLYCEROL-3-PHOSPHATE ACYLTRANSFERASE-RELATED"/>
    <property type="match status" value="1"/>
</dbReference>
<dbReference type="Proteomes" id="UP000827092">
    <property type="component" value="Unassembled WGS sequence"/>
</dbReference>
<proteinExistence type="inferred from homology"/>
<dbReference type="Pfam" id="PF16076">
    <property type="entry name" value="Acyltransf_C"/>
    <property type="match status" value="1"/>
</dbReference>
<evidence type="ECO:0000313" key="6">
    <source>
        <dbReference type="EMBL" id="KAG8181380.1"/>
    </source>
</evidence>
<feature type="domain" description="Phospholipid/glycerol acyltransferase" evidence="5">
    <location>
        <begin position="90"/>
        <end position="214"/>
    </location>
</feature>
<sequence length="522" mass="60254">MDLQRLIHLGACSLRVCFVTLTNLYCIPTYLLWMWGLLLPFRLLNHPGYWFLEGLMYRWMLSVVATWSWNSGYHIVELGDDVHSLTNDRCLFIVNHQSTADVPFMMLAFQEKPTVLESVMWIMDRMFRYTNFGAVSMTHGDYFITQGKNARDYQMKKLRDHLISAYMGRNRRWIILFPEGGFLSKRLETSVKYATKNNFPVLEHCTLPRIGAMEVILNTLRPGGTYIKELDEEVPLLEGTAEEREPLKWVIDVTVAYPDVSKPIDLLAICATTRPPSTTYMHYRRYPVEEVPVATTDELRDWTYARWTEKEEMLKEYYETGEFPLVPKSQRRSKKCEGFVGGCRCSHVSCTNIKSLVDVSHTGMKSPVGLSHTEIKGPVDGSEVVADHVGDDQGREGNPVVGDCTLNENPADCTAIEDPVVGDCTSNKVEEKNPVECKPKCDERLADGDHIRHENLDCDHERLADRKLNERPVETHQRIKSYPKPHKVLMSTGKILFLHTFFISSTLFHYYLLRRFWNFARY</sequence>
<evidence type="ECO:0000256" key="3">
    <source>
        <dbReference type="ARBA" id="ARBA00023315"/>
    </source>
</evidence>
<feature type="transmembrane region" description="Helical" evidence="4">
    <location>
        <begin position="495"/>
        <end position="513"/>
    </location>
</feature>
<dbReference type="GO" id="GO:0016746">
    <property type="term" value="F:acyltransferase activity"/>
    <property type="evidence" value="ECO:0007669"/>
    <property type="project" value="UniProtKB-KW"/>
</dbReference>
<dbReference type="SUPFAM" id="SSF69593">
    <property type="entry name" value="Glycerol-3-phosphate (1)-acyltransferase"/>
    <property type="match status" value="1"/>
</dbReference>
<keyword evidence="4" id="KW-0812">Transmembrane</keyword>